<feature type="transmembrane region" description="Helical" evidence="1">
    <location>
        <begin position="50"/>
        <end position="67"/>
    </location>
</feature>
<evidence type="ECO:0000313" key="3">
    <source>
        <dbReference type="Proteomes" id="UP000000347"/>
    </source>
</evidence>
<dbReference type="RefSeq" id="WP_013291311.1">
    <property type="nucleotide sequence ID" value="NC_014392.1"/>
</dbReference>
<name>D9TGJ6_CALOO</name>
<evidence type="ECO:0000313" key="2">
    <source>
        <dbReference type="EMBL" id="ADL43316.1"/>
    </source>
</evidence>
<dbReference type="KEGG" id="cob:COB47_2057"/>
<keyword evidence="1" id="KW-0812">Transmembrane</keyword>
<keyword evidence="1" id="KW-1133">Transmembrane helix</keyword>
<keyword evidence="3" id="KW-1185">Reference proteome</keyword>
<proteinExistence type="predicted"/>
<dbReference type="AlphaFoldDB" id="D9TGJ6"/>
<evidence type="ECO:0000256" key="1">
    <source>
        <dbReference type="SAM" id="Phobius"/>
    </source>
</evidence>
<sequence>MFMLLAYSSYFSICYLADEFINARFKKCNTHWFISKIFYWFSIETVTMDFKTIYFTYFLFINSIVFFEKNEIRREIELLDKTLMTLILITEIFNIAYNSRKARLDSLRNN</sequence>
<reference evidence="2 3" key="1">
    <citation type="journal article" date="2010" name="J. Bacteriol.">
        <title>Complete genome sequence of the cellulolytic thermophile Caldicellulosiruptor obsidiansis OB47T.</title>
        <authorList>
            <person name="Elkins J.G."/>
            <person name="Lochner A."/>
            <person name="Hamilton-Brehm S.D."/>
            <person name="Davenport K.W."/>
            <person name="Podar M."/>
            <person name="Brown S.D."/>
            <person name="Land M.L."/>
            <person name="Hauser L.J."/>
            <person name="Klingeman D.M."/>
            <person name="Raman B."/>
            <person name="Goodwin L.A."/>
            <person name="Tapia R."/>
            <person name="Meincke L.J."/>
            <person name="Detter J.C."/>
            <person name="Bruce D.C."/>
            <person name="Han C.S."/>
            <person name="Palumbo A.V."/>
            <person name="Cottingham R.W."/>
            <person name="Keller M."/>
            <person name="Graham D.E."/>
        </authorList>
    </citation>
    <scope>NUCLEOTIDE SEQUENCE [LARGE SCALE GENOMIC DNA]</scope>
    <source>
        <strain evidence="3">ATCC BAA-2073 / strain OB47</strain>
    </source>
</reference>
<gene>
    <name evidence="2" type="ordered locus">COB47_2057</name>
</gene>
<dbReference type="Proteomes" id="UP000000347">
    <property type="component" value="Chromosome"/>
</dbReference>
<protein>
    <submittedName>
        <fullName evidence="2">Uncharacterized protein</fullName>
    </submittedName>
</protein>
<dbReference type="EMBL" id="CP002164">
    <property type="protein sequence ID" value="ADL43316.1"/>
    <property type="molecule type" value="Genomic_DNA"/>
</dbReference>
<organism evidence="2 3">
    <name type="scientific">Caldicellulosiruptor obsidiansis (strain ATCC BAA-2073 / JCM 16842 / OB47)</name>
    <dbReference type="NCBI Taxonomy" id="608506"/>
    <lineage>
        <taxon>Bacteria</taxon>
        <taxon>Bacillati</taxon>
        <taxon>Bacillota</taxon>
        <taxon>Bacillota incertae sedis</taxon>
        <taxon>Caldicellulosiruptorales</taxon>
        <taxon>Caldicellulosiruptoraceae</taxon>
        <taxon>Caldicellulosiruptor</taxon>
    </lineage>
</organism>
<keyword evidence="1" id="KW-0472">Membrane</keyword>
<dbReference type="HOGENOM" id="CLU_2166314_0_0_9"/>
<accession>D9TGJ6</accession>